<feature type="binding site" evidence="7">
    <location>
        <position position="770"/>
    </location>
    <ligand>
        <name>ATP</name>
        <dbReference type="ChEBI" id="CHEBI:30616"/>
    </ligand>
</feature>
<dbReference type="InterPro" id="IPR000719">
    <property type="entry name" value="Prot_kinase_dom"/>
</dbReference>
<feature type="domain" description="Protein kinase" evidence="10">
    <location>
        <begin position="743"/>
        <end position="1000"/>
    </location>
</feature>
<dbReference type="SUPFAM" id="SSF52058">
    <property type="entry name" value="L domain-like"/>
    <property type="match status" value="2"/>
</dbReference>
<evidence type="ECO:0000256" key="6">
    <source>
        <dbReference type="ARBA" id="ARBA00022840"/>
    </source>
</evidence>
<evidence type="ECO:0000259" key="10">
    <source>
        <dbReference type="PROSITE" id="PS50011"/>
    </source>
</evidence>
<keyword evidence="2" id="KW-0723">Serine/threonine-protein kinase</keyword>
<dbReference type="InterPro" id="IPR032675">
    <property type="entry name" value="LRR_dom_sf"/>
</dbReference>
<dbReference type="Pfam" id="PF23598">
    <property type="entry name" value="LRR_14"/>
    <property type="match status" value="1"/>
</dbReference>
<dbReference type="SUPFAM" id="SSF56112">
    <property type="entry name" value="Protein kinase-like (PK-like)"/>
    <property type="match status" value="1"/>
</dbReference>
<dbReference type="Proteomes" id="UP001150062">
    <property type="component" value="Unassembled WGS sequence"/>
</dbReference>
<dbReference type="Gene3D" id="3.80.10.10">
    <property type="entry name" value="Ribonuclease Inhibitor"/>
    <property type="match status" value="3"/>
</dbReference>
<dbReference type="InterPro" id="IPR017441">
    <property type="entry name" value="Protein_kinase_ATP_BS"/>
</dbReference>
<evidence type="ECO:0000256" key="8">
    <source>
        <dbReference type="SAM" id="Coils"/>
    </source>
</evidence>
<keyword evidence="6 7" id="KW-0067">ATP-binding</keyword>
<dbReference type="SMART" id="SM00369">
    <property type="entry name" value="LRR_TYP"/>
    <property type="match status" value="12"/>
</dbReference>
<evidence type="ECO:0000256" key="2">
    <source>
        <dbReference type="ARBA" id="ARBA00022527"/>
    </source>
</evidence>
<keyword evidence="5 7" id="KW-0547">Nucleotide-binding</keyword>
<dbReference type="Pfam" id="PF07714">
    <property type="entry name" value="PK_Tyr_Ser-Thr"/>
    <property type="match status" value="1"/>
</dbReference>
<accession>A0ABQ8YJY8</accession>
<feature type="region of interest" description="Disordered" evidence="9">
    <location>
        <begin position="604"/>
        <end position="629"/>
    </location>
</feature>
<dbReference type="InterPro" id="IPR011009">
    <property type="entry name" value="Kinase-like_dom_sf"/>
</dbReference>
<dbReference type="SMART" id="SM00220">
    <property type="entry name" value="S_TKc"/>
    <property type="match status" value="1"/>
</dbReference>
<evidence type="ECO:0000256" key="1">
    <source>
        <dbReference type="ARBA" id="ARBA00004167"/>
    </source>
</evidence>
<keyword evidence="3" id="KW-0433">Leucine-rich repeat</keyword>
<dbReference type="InterPro" id="IPR008271">
    <property type="entry name" value="Ser/Thr_kinase_AS"/>
</dbReference>
<keyword evidence="4" id="KW-0677">Repeat</keyword>
<evidence type="ECO:0000313" key="12">
    <source>
        <dbReference type="Proteomes" id="UP001150062"/>
    </source>
</evidence>
<evidence type="ECO:0000256" key="9">
    <source>
        <dbReference type="SAM" id="MobiDB-lite"/>
    </source>
</evidence>
<gene>
    <name evidence="11" type="ORF">M0813_20988</name>
</gene>
<evidence type="ECO:0000313" key="11">
    <source>
        <dbReference type="EMBL" id="KAJ6244897.1"/>
    </source>
</evidence>
<dbReference type="EMBL" id="JAOAOG010000158">
    <property type="protein sequence ID" value="KAJ6244897.1"/>
    <property type="molecule type" value="Genomic_DNA"/>
</dbReference>
<evidence type="ECO:0000256" key="7">
    <source>
        <dbReference type="PROSITE-ProRule" id="PRU10141"/>
    </source>
</evidence>
<keyword evidence="8" id="KW-0175">Coiled coil</keyword>
<dbReference type="PROSITE" id="PS50011">
    <property type="entry name" value="PROTEIN_KINASE_DOM"/>
    <property type="match status" value="1"/>
</dbReference>
<dbReference type="PANTHER" id="PTHR48056:SF81">
    <property type="entry name" value="RECEPTOR PROTEIN-TYROSINE KINASE CEPR1"/>
    <property type="match status" value="1"/>
</dbReference>
<comment type="subcellular location">
    <subcellularLocation>
        <location evidence="1">Membrane</location>
        <topology evidence="1">Single-pass membrane protein</topology>
    </subcellularLocation>
</comment>
<name>A0ABQ8YJY8_9EUKA</name>
<evidence type="ECO:0000256" key="5">
    <source>
        <dbReference type="ARBA" id="ARBA00022741"/>
    </source>
</evidence>
<dbReference type="PROSITE" id="PS51450">
    <property type="entry name" value="LRR"/>
    <property type="match status" value="1"/>
</dbReference>
<keyword evidence="12" id="KW-1185">Reference proteome</keyword>
<dbReference type="InterPro" id="IPR001245">
    <property type="entry name" value="Ser-Thr/Tyr_kinase_cat_dom"/>
</dbReference>
<keyword evidence="2" id="KW-0808">Transferase</keyword>
<dbReference type="InterPro" id="IPR050647">
    <property type="entry name" value="Plant_LRR-RLKs"/>
</dbReference>
<feature type="compositionally biased region" description="Low complexity" evidence="9">
    <location>
        <begin position="604"/>
        <end position="621"/>
    </location>
</feature>
<dbReference type="PANTHER" id="PTHR48056">
    <property type="entry name" value="LRR RECEPTOR-LIKE SERINE/THREONINE-PROTEIN KINASE-RELATED"/>
    <property type="match status" value="1"/>
</dbReference>
<dbReference type="PROSITE" id="PS00107">
    <property type="entry name" value="PROTEIN_KINASE_ATP"/>
    <property type="match status" value="1"/>
</dbReference>
<proteinExistence type="predicted"/>
<dbReference type="InterPro" id="IPR055414">
    <property type="entry name" value="LRR_R13L4/SHOC2-like"/>
</dbReference>
<dbReference type="Gene3D" id="1.10.510.10">
    <property type="entry name" value="Transferase(Phosphotransferase) domain 1"/>
    <property type="match status" value="1"/>
</dbReference>
<keyword evidence="2" id="KW-0418">Kinase</keyword>
<dbReference type="Pfam" id="PF13855">
    <property type="entry name" value="LRR_8"/>
    <property type="match status" value="2"/>
</dbReference>
<organism evidence="11 12">
    <name type="scientific">Anaeramoeba flamelloides</name>
    <dbReference type="NCBI Taxonomy" id="1746091"/>
    <lineage>
        <taxon>Eukaryota</taxon>
        <taxon>Metamonada</taxon>
        <taxon>Anaeramoebidae</taxon>
        <taxon>Anaeramoeba</taxon>
    </lineage>
</organism>
<feature type="compositionally biased region" description="Low complexity" evidence="9">
    <location>
        <begin position="447"/>
        <end position="465"/>
    </location>
</feature>
<comment type="caution">
    <text evidence="11">The sequence shown here is derived from an EMBL/GenBank/DDBJ whole genome shotgun (WGS) entry which is preliminary data.</text>
</comment>
<protein>
    <recommendedName>
        <fullName evidence="10">Protein kinase domain-containing protein</fullName>
    </recommendedName>
</protein>
<feature type="coiled-coil region" evidence="8">
    <location>
        <begin position="672"/>
        <end position="699"/>
    </location>
</feature>
<dbReference type="PROSITE" id="PS00108">
    <property type="entry name" value="PROTEIN_KINASE_ST"/>
    <property type="match status" value="1"/>
</dbReference>
<sequence length="1003" mass="115671">MTTRETESQSIGLLVKRKIKECIEKQLSVLDLRDIGFDTLPNEVGAMSDLRWLYLGRNFLKTIPSEIGKLSKCTSLLVEENGLVTIPLEIGKMNRLMLLSLSKNNLCELPNEIGSLIHLKELRLDQNKLTTLPKTFKKLISLQILSLSNNNFKNVPGCVQELGLLRALDLGSNQIHKIPRWVCDLSSLEELSMANNKINSISEQDRHSAIPPPRSIKPRHGLQKSNSIFKLENLTRISLDHNCLTYLPSEIGFLPSLLELELSYNNLTFLPETIGNLTSLQIFQINNNKLGILPSSIGSLISLRVLLLNNNYLFSLPPTIGKLIHLNILRLDNNELQTIPKEIGGCVSLVEINLNNNPSIILPSTIGNLKLLEKFLVSRNAIESLLFKIGSSIHLAQLYPSIQQKKYIEFELFKKEMKMKRERERERERQKYSKVNNENGYNELINNNNNFNYNNNNNNNLNHSNHNNKKNENNNNNNLDLLLNDFSLSNLLNQNNIENINYHNNNNLNFFNNQFKENNFFNNNFNKNNNGNDDNELNNLIFSVKKLLIDPIPMKKPNHSNNNNNTINIDNLEKLLSDIGIGIRNNDNENDNNIFEDYNNYSSSSSSSFSSSSSTSDSSSSEEGGDGNYNEDINCYNYGYNDEDDQYGKKYFKNNEIDPELKKLIKQIKKENLNYTKEIKQISFEKEKLEIEKHMIEEDLYSLNMQTNITIGKNHEIYEKMIEMEMMKQAAKQPHNEIENDEIKDLEKIGSGAFGTVWKSIWRWKKIAVKRIKSEYVQGKHLEEFKREVLVLSRTRHPNIVLFMGASTLPPNIFLVTEYCKEGSLYDCLKNSKFVDTMNEKLKIAKDIAYGMNYLHSTKPKMIIHRDLKPSNILIDNAGSAKVADFGLSRIKEETINLTAFRGTPSYMAPEMLRNENYNEKVDVYSYAIILWQLYTKQFPYLGMKDPIQIALHVSYKNLRPPISLIKHKQWEELIKICWDDDKSIRPSFKQILKILNKFPNYN</sequence>
<evidence type="ECO:0000256" key="3">
    <source>
        <dbReference type="ARBA" id="ARBA00022614"/>
    </source>
</evidence>
<dbReference type="CDD" id="cd13999">
    <property type="entry name" value="STKc_MAP3K-like"/>
    <property type="match status" value="1"/>
</dbReference>
<dbReference type="SMART" id="SM00364">
    <property type="entry name" value="LRR_BAC"/>
    <property type="match status" value="6"/>
</dbReference>
<dbReference type="InterPro" id="IPR003591">
    <property type="entry name" value="Leu-rich_rpt_typical-subtyp"/>
</dbReference>
<dbReference type="InterPro" id="IPR001611">
    <property type="entry name" value="Leu-rich_rpt"/>
</dbReference>
<feature type="region of interest" description="Disordered" evidence="9">
    <location>
        <begin position="447"/>
        <end position="478"/>
    </location>
</feature>
<evidence type="ECO:0000256" key="4">
    <source>
        <dbReference type="ARBA" id="ARBA00022737"/>
    </source>
</evidence>
<reference evidence="11" key="1">
    <citation type="submission" date="2022-08" db="EMBL/GenBank/DDBJ databases">
        <title>Novel sulfate-reducing endosymbionts in the free-living metamonad Anaeramoeba.</title>
        <authorList>
            <person name="Jerlstrom-Hultqvist J."/>
            <person name="Cepicka I."/>
            <person name="Gallot-Lavallee L."/>
            <person name="Salas-Leiva D."/>
            <person name="Curtis B.A."/>
            <person name="Zahonova K."/>
            <person name="Pipaliya S."/>
            <person name="Dacks J."/>
            <person name="Roger A.J."/>
        </authorList>
    </citation>
    <scope>NUCLEOTIDE SEQUENCE</scope>
    <source>
        <strain evidence="11">Schooner1</strain>
    </source>
</reference>